<evidence type="ECO:0000256" key="7">
    <source>
        <dbReference type="PROSITE-ProRule" id="PRU00175"/>
    </source>
</evidence>
<dbReference type="KEGG" id="cmk:103188223"/>
<evidence type="ECO:0000256" key="1">
    <source>
        <dbReference type="ARBA" id="ARBA00004496"/>
    </source>
</evidence>
<dbReference type="InterPro" id="IPR001870">
    <property type="entry name" value="B30.2/SPRY"/>
</dbReference>
<dbReference type="EMBL" id="JW867034">
    <property type="protein sequence ID" value="AFO99551.1"/>
    <property type="molecule type" value="mRNA"/>
</dbReference>
<dbReference type="InterPro" id="IPR003877">
    <property type="entry name" value="SPRY_dom"/>
</dbReference>
<evidence type="ECO:0000256" key="8">
    <source>
        <dbReference type="SAM" id="Coils"/>
    </source>
</evidence>
<dbReference type="Pfam" id="PF00097">
    <property type="entry name" value="zf-C3HC4"/>
    <property type="match status" value="1"/>
</dbReference>
<reference evidence="11" key="1">
    <citation type="journal article" date="2014" name="Nature">
        <title>Elephant shark genome provides unique insights into gnathostome evolution.</title>
        <authorList>
            <consortium name="International Elephant Shark Genome Sequencing Consortium"/>
            <person name="Venkatesh B."/>
            <person name="Lee A.P."/>
            <person name="Ravi V."/>
            <person name="Maurya A.K."/>
            <person name="Lian M.M."/>
            <person name="Swann J.B."/>
            <person name="Ohta Y."/>
            <person name="Flajnik M.F."/>
            <person name="Sutoh Y."/>
            <person name="Kasahara M."/>
            <person name="Hoon S."/>
            <person name="Gangu V."/>
            <person name="Roy S.W."/>
            <person name="Irimia M."/>
            <person name="Korzh V."/>
            <person name="Kondrychyn I."/>
            <person name="Lim Z.W."/>
            <person name="Tay B.H."/>
            <person name="Tohari S."/>
            <person name="Kong K.W."/>
            <person name="Ho S."/>
            <person name="Lorente-Galdos B."/>
            <person name="Quilez J."/>
            <person name="Marques-Bonet T."/>
            <person name="Raney B.J."/>
            <person name="Ingham P.W."/>
            <person name="Tay A."/>
            <person name="Hillier L.W."/>
            <person name="Minx P."/>
            <person name="Boehm T."/>
            <person name="Wilson R.K."/>
            <person name="Brenner S."/>
            <person name="Warren W.C."/>
        </authorList>
    </citation>
    <scope>NUCLEOTIDE SEQUENCE</scope>
    <source>
        <tissue evidence="11">Kidney</tissue>
    </source>
</reference>
<dbReference type="InterPro" id="IPR001841">
    <property type="entry name" value="Znf_RING"/>
</dbReference>
<keyword evidence="4" id="KW-0479">Metal-binding</keyword>
<evidence type="ECO:0000259" key="10">
    <source>
        <dbReference type="PROSITE" id="PS50188"/>
    </source>
</evidence>
<dbReference type="CTD" id="100170828"/>
<feature type="domain" description="RING-type" evidence="9">
    <location>
        <begin position="32"/>
        <end position="73"/>
    </location>
</feature>
<dbReference type="InterPro" id="IPR013083">
    <property type="entry name" value="Znf_RING/FYVE/PHD"/>
</dbReference>
<keyword evidence="8" id="KW-0175">Coiled coil</keyword>
<dbReference type="GO" id="GO:0005737">
    <property type="term" value="C:cytoplasm"/>
    <property type="evidence" value="ECO:0007669"/>
    <property type="project" value="UniProtKB-SubCell"/>
</dbReference>
<dbReference type="FunFam" id="2.60.120.920:FF:000004">
    <property type="entry name" value="Butyrophilin subfamily 1 member A1"/>
    <property type="match status" value="1"/>
</dbReference>
<dbReference type="Pfam" id="PF13765">
    <property type="entry name" value="PRY"/>
    <property type="match status" value="1"/>
</dbReference>
<keyword evidence="3" id="KW-0963">Cytoplasm</keyword>
<dbReference type="RefSeq" id="XP_007906316.2">
    <property type="nucleotide sequence ID" value="XM_007908125.2"/>
</dbReference>
<evidence type="ECO:0000256" key="2">
    <source>
        <dbReference type="ARBA" id="ARBA00008518"/>
    </source>
</evidence>
<dbReference type="InterPro" id="IPR050143">
    <property type="entry name" value="TRIM/RBCC"/>
</dbReference>
<evidence type="ECO:0000313" key="11">
    <source>
        <dbReference type="EMBL" id="AFO99551.1"/>
    </source>
</evidence>
<dbReference type="Gene3D" id="2.60.120.920">
    <property type="match status" value="1"/>
</dbReference>
<dbReference type="Pfam" id="PF00622">
    <property type="entry name" value="SPRY"/>
    <property type="match status" value="1"/>
</dbReference>
<dbReference type="InterPro" id="IPR043136">
    <property type="entry name" value="B30.2/SPRY_sf"/>
</dbReference>
<dbReference type="InterPro" id="IPR006574">
    <property type="entry name" value="PRY"/>
</dbReference>
<proteinExistence type="evidence at transcript level"/>
<keyword evidence="5 7" id="KW-0863">Zinc-finger</keyword>
<keyword evidence="6" id="KW-0862">Zinc</keyword>
<dbReference type="InterPro" id="IPR018957">
    <property type="entry name" value="Znf_C3HC4_RING-type"/>
</dbReference>
<dbReference type="SMART" id="SM00449">
    <property type="entry name" value="SPRY"/>
    <property type="match status" value="1"/>
</dbReference>
<accession>V9KLZ5</accession>
<dbReference type="InterPro" id="IPR003879">
    <property type="entry name" value="Butyrophylin_SPRY"/>
</dbReference>
<dbReference type="PROSITE" id="PS50188">
    <property type="entry name" value="B302_SPRY"/>
    <property type="match status" value="1"/>
</dbReference>
<dbReference type="SMART" id="SM00589">
    <property type="entry name" value="PRY"/>
    <property type="match status" value="1"/>
</dbReference>
<sequence>MVESACAGEGVGELLQGAGAGGGSGLQEELTCCICCELLREPVMLECLHHYCRPCILALWHRDPASACCPQCRHRFTRTSLRNNHLVSGVVARVRGAGNQELRHKVQEELSDALRSHRNQLEEILAMMKCDEDKIVRVKSESAELQRRVSSDYEKLHEWLRGDEQRLLQQLHHDTATVEERLRRRLRGLNAARGELERVVADTETSLQQLRRSVMVETRGLCQRVQVDTEPVVSVDLRSARYTGPLQYIIWKRMFHSLDPAPAGLTFDTNTAHPNLVVSEDQRCVRESEEQQCVGLSPARFSQCVNVLGSQGFTSGRHYWEVSVGKKTKWDLGVARESIDRQAMVKLCPQSGYWTLRLRNGNEYWAGTSPWKRLPVETRPQRIGVYLALEDGQISFYNADDMSHLLTFRQPLTERIFPFFSTCFGDGTNTEALYLCPPPVTLPPTEPLT</sequence>
<dbReference type="PANTHER" id="PTHR24103">
    <property type="entry name" value="E3 UBIQUITIN-PROTEIN LIGASE TRIM"/>
    <property type="match status" value="1"/>
</dbReference>
<evidence type="ECO:0000256" key="4">
    <source>
        <dbReference type="ARBA" id="ARBA00022723"/>
    </source>
</evidence>
<evidence type="ECO:0000256" key="6">
    <source>
        <dbReference type="ARBA" id="ARBA00022833"/>
    </source>
</evidence>
<name>V9KLZ5_CALMI</name>
<dbReference type="OrthoDB" id="6270329at2759"/>
<evidence type="ECO:0000259" key="9">
    <source>
        <dbReference type="PROSITE" id="PS50089"/>
    </source>
</evidence>
<dbReference type="PROSITE" id="PS00518">
    <property type="entry name" value="ZF_RING_1"/>
    <property type="match status" value="1"/>
</dbReference>
<dbReference type="InterPro" id="IPR017907">
    <property type="entry name" value="Znf_RING_CS"/>
</dbReference>
<dbReference type="SUPFAM" id="SSF57850">
    <property type="entry name" value="RING/U-box"/>
    <property type="match status" value="1"/>
</dbReference>
<feature type="coiled-coil region" evidence="8">
    <location>
        <begin position="179"/>
        <end position="213"/>
    </location>
</feature>
<dbReference type="SMART" id="SM00184">
    <property type="entry name" value="RING"/>
    <property type="match status" value="1"/>
</dbReference>
<dbReference type="GeneID" id="103188223"/>
<comment type="subcellular location">
    <subcellularLocation>
        <location evidence="1">Cytoplasm</location>
    </subcellularLocation>
</comment>
<dbReference type="AlphaFoldDB" id="V9KLZ5"/>
<organism evidence="11">
    <name type="scientific">Callorhinchus milii</name>
    <name type="common">Ghost shark</name>
    <dbReference type="NCBI Taxonomy" id="7868"/>
    <lineage>
        <taxon>Eukaryota</taxon>
        <taxon>Metazoa</taxon>
        <taxon>Chordata</taxon>
        <taxon>Craniata</taxon>
        <taxon>Vertebrata</taxon>
        <taxon>Chondrichthyes</taxon>
        <taxon>Holocephali</taxon>
        <taxon>Chimaeriformes</taxon>
        <taxon>Callorhinchidae</taxon>
        <taxon>Callorhinchus</taxon>
    </lineage>
</organism>
<dbReference type="InterPro" id="IPR013320">
    <property type="entry name" value="ConA-like_dom_sf"/>
</dbReference>
<dbReference type="SUPFAM" id="SSF49899">
    <property type="entry name" value="Concanavalin A-like lectins/glucanases"/>
    <property type="match status" value="1"/>
</dbReference>
<feature type="domain" description="B30.2/SPRY" evidence="10">
    <location>
        <begin position="245"/>
        <end position="439"/>
    </location>
</feature>
<dbReference type="GO" id="GO:0008270">
    <property type="term" value="F:zinc ion binding"/>
    <property type="evidence" value="ECO:0007669"/>
    <property type="project" value="UniProtKB-KW"/>
</dbReference>
<dbReference type="Gene3D" id="3.30.40.10">
    <property type="entry name" value="Zinc/RING finger domain, C3HC4 (zinc finger)"/>
    <property type="match status" value="1"/>
</dbReference>
<dbReference type="CDD" id="cd12905">
    <property type="entry name" value="SPRY_PRY_A33L"/>
    <property type="match status" value="1"/>
</dbReference>
<dbReference type="PRINTS" id="PR01407">
    <property type="entry name" value="BUTYPHLNCDUF"/>
</dbReference>
<evidence type="ECO:0000256" key="5">
    <source>
        <dbReference type="ARBA" id="ARBA00022771"/>
    </source>
</evidence>
<comment type="similarity">
    <text evidence="2">Belongs to the TRIM/RBCC family.</text>
</comment>
<protein>
    <submittedName>
        <fullName evidence="11">Nuclear factor 7, brain</fullName>
    </submittedName>
</protein>
<evidence type="ECO:0000256" key="3">
    <source>
        <dbReference type="ARBA" id="ARBA00022490"/>
    </source>
</evidence>
<feature type="coiled-coil region" evidence="8">
    <location>
        <begin position="107"/>
        <end position="148"/>
    </location>
</feature>
<dbReference type="PROSITE" id="PS50089">
    <property type="entry name" value="ZF_RING_2"/>
    <property type="match status" value="1"/>
</dbReference>